<evidence type="ECO:0000256" key="3">
    <source>
        <dbReference type="ARBA" id="ARBA00022577"/>
    </source>
</evidence>
<evidence type="ECO:0000313" key="8">
    <source>
        <dbReference type="Proteomes" id="UP001632038"/>
    </source>
</evidence>
<evidence type="ECO:0000256" key="1">
    <source>
        <dbReference type="ARBA" id="ARBA00006722"/>
    </source>
</evidence>
<gene>
    <name evidence="7" type="ORF">CASFOL_024064</name>
</gene>
<evidence type="ECO:0000256" key="2">
    <source>
        <dbReference type="ARBA" id="ARBA00022529"/>
    </source>
</evidence>
<dbReference type="Proteomes" id="UP001632038">
    <property type="component" value="Unassembled WGS sequence"/>
</dbReference>
<keyword evidence="5" id="KW-1015">Disulfide bond</keyword>
<dbReference type="EMBL" id="JAVIJP010000032">
    <property type="protein sequence ID" value="KAL3631080.1"/>
    <property type="molecule type" value="Genomic_DNA"/>
</dbReference>
<sequence length="76" mass="8258">MKRTLGLAILLFVILLCGGVNEVNGEVCSKQISAGTDVCTIEICTRLCKQEIKGGLQVEDQCIESDTCNCIYRCLS</sequence>
<dbReference type="InterPro" id="IPR010851">
    <property type="entry name" value="DEFL"/>
</dbReference>
<name>A0ABD3CM88_9LAMI</name>
<evidence type="ECO:0000256" key="6">
    <source>
        <dbReference type="SAM" id="SignalP"/>
    </source>
</evidence>
<keyword evidence="4" id="KW-0611">Plant defense</keyword>
<keyword evidence="3" id="KW-0295">Fungicide</keyword>
<organism evidence="7 8">
    <name type="scientific">Castilleja foliolosa</name>
    <dbReference type="NCBI Taxonomy" id="1961234"/>
    <lineage>
        <taxon>Eukaryota</taxon>
        <taxon>Viridiplantae</taxon>
        <taxon>Streptophyta</taxon>
        <taxon>Embryophyta</taxon>
        <taxon>Tracheophyta</taxon>
        <taxon>Spermatophyta</taxon>
        <taxon>Magnoliopsida</taxon>
        <taxon>eudicotyledons</taxon>
        <taxon>Gunneridae</taxon>
        <taxon>Pentapetalae</taxon>
        <taxon>asterids</taxon>
        <taxon>lamiids</taxon>
        <taxon>Lamiales</taxon>
        <taxon>Orobanchaceae</taxon>
        <taxon>Pedicularideae</taxon>
        <taxon>Castillejinae</taxon>
        <taxon>Castilleja</taxon>
    </lineage>
</organism>
<proteinExistence type="inferred from homology"/>
<reference evidence="8" key="1">
    <citation type="journal article" date="2024" name="IScience">
        <title>Strigolactones Initiate the Formation of Haustorium-like Structures in Castilleja.</title>
        <authorList>
            <person name="Buerger M."/>
            <person name="Peterson D."/>
            <person name="Chory J."/>
        </authorList>
    </citation>
    <scope>NUCLEOTIDE SEQUENCE [LARGE SCALE GENOMIC DNA]</scope>
</reference>
<protein>
    <submittedName>
        <fullName evidence="7">Uncharacterized protein</fullName>
    </submittedName>
</protein>
<dbReference type="AlphaFoldDB" id="A0ABD3CM88"/>
<comment type="caution">
    <text evidence="7">The sequence shown here is derived from an EMBL/GenBank/DDBJ whole genome shotgun (WGS) entry which is preliminary data.</text>
</comment>
<accession>A0ABD3CM88</accession>
<comment type="similarity">
    <text evidence="1">Belongs to the DEFL family.</text>
</comment>
<dbReference type="GO" id="GO:0050832">
    <property type="term" value="P:defense response to fungus"/>
    <property type="evidence" value="ECO:0007669"/>
    <property type="project" value="UniProtKB-KW"/>
</dbReference>
<dbReference type="Pfam" id="PF07333">
    <property type="entry name" value="SLR1-BP"/>
    <property type="match status" value="1"/>
</dbReference>
<keyword evidence="8" id="KW-1185">Reference proteome</keyword>
<feature type="chain" id="PRO_5044819699" evidence="6">
    <location>
        <begin position="26"/>
        <end position="76"/>
    </location>
</feature>
<dbReference type="GO" id="GO:0031640">
    <property type="term" value="P:killing of cells of another organism"/>
    <property type="evidence" value="ECO:0007669"/>
    <property type="project" value="UniProtKB-KW"/>
</dbReference>
<feature type="signal peptide" evidence="6">
    <location>
        <begin position="1"/>
        <end position="25"/>
    </location>
</feature>
<keyword evidence="6" id="KW-0732">Signal</keyword>
<evidence type="ECO:0000313" key="7">
    <source>
        <dbReference type="EMBL" id="KAL3631080.1"/>
    </source>
</evidence>
<keyword evidence="2" id="KW-0929">Antimicrobial</keyword>
<evidence type="ECO:0000256" key="4">
    <source>
        <dbReference type="ARBA" id="ARBA00022821"/>
    </source>
</evidence>
<evidence type="ECO:0000256" key="5">
    <source>
        <dbReference type="ARBA" id="ARBA00023157"/>
    </source>
</evidence>